<dbReference type="Pfam" id="PF00657">
    <property type="entry name" value="Lipase_GDSL"/>
    <property type="match status" value="1"/>
</dbReference>
<dbReference type="PANTHER" id="PTHR45966:SF1">
    <property type="entry name" value="GDSL ESTERASE_LIPASE 1-RELATED"/>
    <property type="match status" value="1"/>
</dbReference>
<dbReference type="AlphaFoldDB" id="A0A6A1W9Y4"/>
<keyword evidence="5" id="KW-1185">Reference proteome</keyword>
<dbReference type="Gene3D" id="3.40.50.1110">
    <property type="entry name" value="SGNH hydrolase"/>
    <property type="match status" value="1"/>
</dbReference>
<dbReference type="InterPro" id="IPR008265">
    <property type="entry name" value="Lipase_GDSL_AS"/>
</dbReference>
<dbReference type="EMBL" id="RXIC02000020">
    <property type="protein sequence ID" value="KAB1221683.1"/>
    <property type="molecule type" value="Genomic_DNA"/>
</dbReference>
<dbReference type="PANTHER" id="PTHR45966">
    <property type="entry name" value="GDSL-LIKE LIPASE/ACYLHYDROLASE"/>
    <property type="match status" value="1"/>
</dbReference>
<dbReference type="InterPro" id="IPR035669">
    <property type="entry name" value="SGNH_plant_lipase-like"/>
</dbReference>
<name>A0A6A1W9Y4_9ROSI</name>
<comment type="caution">
    <text evidence="4">The sequence shown here is derived from an EMBL/GenBank/DDBJ whole genome shotgun (WGS) entry which is preliminary data.</text>
</comment>
<evidence type="ECO:0000256" key="1">
    <source>
        <dbReference type="ARBA" id="ARBA00008668"/>
    </source>
</evidence>
<evidence type="ECO:0000313" key="5">
    <source>
        <dbReference type="Proteomes" id="UP000516437"/>
    </source>
</evidence>
<gene>
    <name evidence="4" type="ORF">CJ030_MR2G024008</name>
</gene>
<evidence type="ECO:0000256" key="3">
    <source>
        <dbReference type="SAM" id="SignalP"/>
    </source>
</evidence>
<dbReference type="CDD" id="cd01837">
    <property type="entry name" value="SGNH_plant_lipase_like"/>
    <property type="match status" value="1"/>
</dbReference>
<dbReference type="InterPro" id="IPR001087">
    <property type="entry name" value="GDSL"/>
</dbReference>
<dbReference type="SUPFAM" id="SSF52266">
    <property type="entry name" value="SGNH hydrolase"/>
    <property type="match status" value="1"/>
</dbReference>
<proteinExistence type="inferred from homology"/>
<feature type="signal peptide" evidence="3">
    <location>
        <begin position="1"/>
        <end position="24"/>
    </location>
</feature>
<dbReference type="GO" id="GO:0016298">
    <property type="term" value="F:lipase activity"/>
    <property type="evidence" value="ECO:0007669"/>
    <property type="project" value="InterPro"/>
</dbReference>
<reference evidence="4 5" key="1">
    <citation type="journal article" date="2019" name="Plant Biotechnol. J.">
        <title>The red bayberry genome and genetic basis of sex determination.</title>
        <authorList>
            <person name="Jia H.M."/>
            <person name="Jia H.J."/>
            <person name="Cai Q.L."/>
            <person name="Wang Y."/>
            <person name="Zhao H.B."/>
            <person name="Yang W.F."/>
            <person name="Wang G.Y."/>
            <person name="Li Y.H."/>
            <person name="Zhan D.L."/>
            <person name="Shen Y.T."/>
            <person name="Niu Q.F."/>
            <person name="Chang L."/>
            <person name="Qiu J."/>
            <person name="Zhao L."/>
            <person name="Xie H.B."/>
            <person name="Fu W.Y."/>
            <person name="Jin J."/>
            <person name="Li X.W."/>
            <person name="Jiao Y."/>
            <person name="Zhou C.C."/>
            <person name="Tu T."/>
            <person name="Chai C.Y."/>
            <person name="Gao J.L."/>
            <person name="Fan L.J."/>
            <person name="van de Weg E."/>
            <person name="Wang J.Y."/>
            <person name="Gao Z.S."/>
        </authorList>
    </citation>
    <scope>NUCLEOTIDE SEQUENCE [LARGE SCALE GENOMIC DNA]</scope>
    <source>
        <tissue evidence="4">Leaves</tissue>
    </source>
</reference>
<protein>
    <submittedName>
        <fullName evidence="4">GDSL esterase/lipase 1</fullName>
    </submittedName>
</protein>
<dbReference type="PROSITE" id="PS01098">
    <property type="entry name" value="LIPASE_GDSL_SER"/>
    <property type="match status" value="1"/>
</dbReference>
<accession>A0A6A1W9Y4</accession>
<dbReference type="Proteomes" id="UP000516437">
    <property type="component" value="Chromosome 2"/>
</dbReference>
<dbReference type="GO" id="GO:0006629">
    <property type="term" value="P:lipid metabolic process"/>
    <property type="evidence" value="ECO:0007669"/>
    <property type="project" value="InterPro"/>
</dbReference>
<organism evidence="4 5">
    <name type="scientific">Morella rubra</name>
    <name type="common">Chinese bayberry</name>
    <dbReference type="NCBI Taxonomy" id="262757"/>
    <lineage>
        <taxon>Eukaryota</taxon>
        <taxon>Viridiplantae</taxon>
        <taxon>Streptophyta</taxon>
        <taxon>Embryophyta</taxon>
        <taxon>Tracheophyta</taxon>
        <taxon>Spermatophyta</taxon>
        <taxon>Magnoliopsida</taxon>
        <taxon>eudicotyledons</taxon>
        <taxon>Gunneridae</taxon>
        <taxon>Pentapetalae</taxon>
        <taxon>rosids</taxon>
        <taxon>fabids</taxon>
        <taxon>Fagales</taxon>
        <taxon>Myricaceae</taxon>
        <taxon>Morella</taxon>
    </lineage>
</organism>
<keyword evidence="2 3" id="KW-0732">Signal</keyword>
<dbReference type="InterPro" id="IPR044552">
    <property type="entry name" value="GLIP1-5/GLL25"/>
</dbReference>
<comment type="similarity">
    <text evidence="1">Belongs to the 'GDSL' lipolytic enzyme family.</text>
</comment>
<evidence type="ECO:0000313" key="4">
    <source>
        <dbReference type="EMBL" id="KAB1221683.1"/>
    </source>
</evidence>
<dbReference type="InterPro" id="IPR036514">
    <property type="entry name" value="SGNH_hydro_sf"/>
</dbReference>
<evidence type="ECO:0000256" key="2">
    <source>
        <dbReference type="ARBA" id="ARBA00022729"/>
    </source>
</evidence>
<feature type="chain" id="PRO_5025550694" evidence="3">
    <location>
        <begin position="25"/>
        <end position="368"/>
    </location>
</feature>
<sequence length="368" mass="40927">MMSPSFPHFCFLVLCASLVIPTRCLICLPEDHVALFIFGDSLFDAGNNNYINTTTSLQANYWPYGESFFKYPTGRHSVGRLIPDFIAEYAKLPLIPPYLHPGYHRYTDGANFASAGAGALVGTRQGLVIDLNTQLNHFEHLETVLRQRLGEAEAKKLLARAVYLFSVGGNDYAVPFTSNSSVLQSYSQKEYVDMVIGNLTSVIKEIYEKGGRKFAVINMAPLGCVPLAKALNPRNTGACIEELTSLATLHNKALSHHLQTLASQLKGFRYSNTNFNSFLTERMNDPSKYGFKEGKSGCCGTGPYRGINSCGGTKSVKVYELCENPSEYLFFDSAHPTERANQQLAELMWNGDLNITRPYSIKELVKHW</sequence>
<dbReference type="OrthoDB" id="1600564at2759"/>